<feature type="transmembrane region" description="Helical" evidence="5">
    <location>
        <begin position="301"/>
        <end position="322"/>
    </location>
</feature>
<evidence type="ECO:0000256" key="2">
    <source>
        <dbReference type="ARBA" id="ARBA00022692"/>
    </source>
</evidence>
<gene>
    <name evidence="6" type="ORF">PROFUN_00148</name>
</gene>
<name>A0A2P6P0S9_9EUKA</name>
<dbReference type="GO" id="GO:0005886">
    <property type="term" value="C:plasma membrane"/>
    <property type="evidence" value="ECO:0007669"/>
    <property type="project" value="TreeGrafter"/>
</dbReference>
<feature type="transmembrane region" description="Helical" evidence="5">
    <location>
        <begin position="69"/>
        <end position="91"/>
    </location>
</feature>
<dbReference type="STRING" id="1890364.A0A2P6P0S9"/>
<evidence type="ECO:0000313" key="7">
    <source>
        <dbReference type="Proteomes" id="UP000241769"/>
    </source>
</evidence>
<dbReference type="InParanoid" id="A0A2P6P0S9"/>
<evidence type="ECO:0000256" key="3">
    <source>
        <dbReference type="ARBA" id="ARBA00022989"/>
    </source>
</evidence>
<evidence type="ECO:0000256" key="4">
    <source>
        <dbReference type="ARBA" id="ARBA00023136"/>
    </source>
</evidence>
<dbReference type="OrthoDB" id="3358017at2759"/>
<keyword evidence="4 5" id="KW-0472">Membrane</keyword>
<dbReference type="Pfam" id="PF04479">
    <property type="entry name" value="RTA1"/>
    <property type="match status" value="1"/>
</dbReference>
<evidence type="ECO:0000256" key="1">
    <source>
        <dbReference type="ARBA" id="ARBA00004141"/>
    </source>
</evidence>
<evidence type="ECO:0000256" key="5">
    <source>
        <dbReference type="SAM" id="Phobius"/>
    </source>
</evidence>
<sequence>MLKVDSATSLFSYKVRSRLLAVSSVPDIRHPKSDLAGQVHIEAAIHSSSSTMNSTFIDITSAQQDYGGYYGYTPTLSISIVILVLFCVSTLIHTGQLIYRRTWWMLAMVIGGVIEIAGWISRVCSSSDPSSLSPFLAQQVTLIIAPVFYSAVVYVILGYIIYKCGEQYSRVRSRYYGIIFLVCDVASLVVQAVGGAKAAGGAADKDIEVSNSGANIMMGGIVFQLFSMTLFVILAVEYSLRAYYDKPLKSKVSDVKMDAKKNTVDSSAVKKLLAAMVVGTVTLYIRELSEGWTGPIITTEVYFIIFDGVMMLICMGIFNILYPTWAFRREKEEVKKVDLVPTA</sequence>
<dbReference type="Proteomes" id="UP000241769">
    <property type="component" value="Unassembled WGS sequence"/>
</dbReference>
<protein>
    <submittedName>
        <fullName evidence="6">Uncharacterized protein</fullName>
    </submittedName>
</protein>
<dbReference type="InterPro" id="IPR007568">
    <property type="entry name" value="RTA1"/>
</dbReference>
<feature type="transmembrane region" description="Helical" evidence="5">
    <location>
        <begin position="103"/>
        <end position="120"/>
    </location>
</feature>
<keyword evidence="3 5" id="KW-1133">Transmembrane helix</keyword>
<keyword evidence="7" id="KW-1185">Reference proteome</keyword>
<feature type="transmembrane region" description="Helical" evidence="5">
    <location>
        <begin position="268"/>
        <end position="286"/>
    </location>
</feature>
<keyword evidence="2 5" id="KW-0812">Transmembrane</keyword>
<dbReference type="AlphaFoldDB" id="A0A2P6P0S9"/>
<dbReference type="EMBL" id="MDYQ01000001">
    <property type="protein sequence ID" value="PRP89806.1"/>
    <property type="molecule type" value="Genomic_DNA"/>
</dbReference>
<proteinExistence type="predicted"/>
<comment type="caution">
    <text evidence="6">The sequence shown here is derived from an EMBL/GenBank/DDBJ whole genome shotgun (WGS) entry which is preliminary data.</text>
</comment>
<reference evidence="6 7" key="1">
    <citation type="journal article" date="2018" name="Genome Biol. Evol.">
        <title>Multiple Roots of Fruiting Body Formation in Amoebozoa.</title>
        <authorList>
            <person name="Hillmann F."/>
            <person name="Forbes G."/>
            <person name="Novohradska S."/>
            <person name="Ferling I."/>
            <person name="Riege K."/>
            <person name="Groth M."/>
            <person name="Westermann M."/>
            <person name="Marz M."/>
            <person name="Spaller T."/>
            <person name="Winckler T."/>
            <person name="Schaap P."/>
            <person name="Glockner G."/>
        </authorList>
    </citation>
    <scope>NUCLEOTIDE SEQUENCE [LARGE SCALE GENOMIC DNA]</scope>
    <source>
        <strain evidence="6 7">Jena</strain>
    </source>
</reference>
<comment type="subcellular location">
    <subcellularLocation>
        <location evidence="1">Membrane</location>
        <topology evidence="1">Multi-pass membrane protein</topology>
    </subcellularLocation>
</comment>
<feature type="transmembrane region" description="Helical" evidence="5">
    <location>
        <begin position="140"/>
        <end position="162"/>
    </location>
</feature>
<evidence type="ECO:0000313" key="6">
    <source>
        <dbReference type="EMBL" id="PRP89806.1"/>
    </source>
</evidence>
<dbReference type="PANTHER" id="PTHR31465">
    <property type="entry name" value="PROTEIN RTA1-RELATED"/>
    <property type="match status" value="1"/>
</dbReference>
<accession>A0A2P6P0S9</accession>
<feature type="transmembrane region" description="Helical" evidence="5">
    <location>
        <begin position="216"/>
        <end position="240"/>
    </location>
</feature>
<dbReference type="PANTHER" id="PTHR31465:SF9">
    <property type="entry name" value="SPHINGOID LONG-CHAIN BASE TRANSPORTER RSB1"/>
    <property type="match status" value="1"/>
</dbReference>
<feature type="transmembrane region" description="Helical" evidence="5">
    <location>
        <begin position="174"/>
        <end position="196"/>
    </location>
</feature>
<organism evidence="6 7">
    <name type="scientific">Planoprotostelium fungivorum</name>
    <dbReference type="NCBI Taxonomy" id="1890364"/>
    <lineage>
        <taxon>Eukaryota</taxon>
        <taxon>Amoebozoa</taxon>
        <taxon>Evosea</taxon>
        <taxon>Variosea</taxon>
        <taxon>Cavosteliida</taxon>
        <taxon>Cavosteliaceae</taxon>
        <taxon>Planoprotostelium</taxon>
    </lineage>
</organism>